<reference evidence="2" key="1">
    <citation type="submission" date="2021-01" db="EMBL/GenBank/DDBJ databases">
        <authorList>
            <person name="Corre E."/>
            <person name="Pelletier E."/>
            <person name="Niang G."/>
            <person name="Scheremetjew M."/>
            <person name="Finn R."/>
            <person name="Kale V."/>
            <person name="Holt S."/>
            <person name="Cochrane G."/>
            <person name="Meng A."/>
            <person name="Brown T."/>
            <person name="Cohen L."/>
        </authorList>
    </citation>
    <scope>NUCLEOTIDE SEQUENCE</scope>
    <source>
        <strain evidence="2">CCMP2084</strain>
    </source>
</reference>
<accession>A0A7S2UCQ0</accession>
<dbReference type="EMBL" id="HBHQ01010330">
    <property type="protein sequence ID" value="CAD9815118.1"/>
    <property type="molecule type" value="Transcribed_RNA"/>
</dbReference>
<proteinExistence type="predicted"/>
<name>A0A7S2UCQ0_9STRA</name>
<evidence type="ECO:0000313" key="2">
    <source>
        <dbReference type="EMBL" id="CAD9815118.1"/>
    </source>
</evidence>
<organism evidence="2">
    <name type="scientific">Attheya septentrionalis</name>
    <dbReference type="NCBI Taxonomy" id="420275"/>
    <lineage>
        <taxon>Eukaryota</taxon>
        <taxon>Sar</taxon>
        <taxon>Stramenopiles</taxon>
        <taxon>Ochrophyta</taxon>
        <taxon>Bacillariophyta</taxon>
        <taxon>Coscinodiscophyceae</taxon>
        <taxon>Chaetocerotophycidae</taxon>
        <taxon>Chaetocerotales</taxon>
        <taxon>Attheyaceae</taxon>
        <taxon>Attheya</taxon>
    </lineage>
</organism>
<protein>
    <submittedName>
        <fullName evidence="2">Uncharacterized protein</fullName>
    </submittedName>
</protein>
<evidence type="ECO:0000256" key="1">
    <source>
        <dbReference type="SAM" id="MobiDB-lite"/>
    </source>
</evidence>
<dbReference type="AlphaFoldDB" id="A0A7S2UCQ0"/>
<sequence length="159" mass="17906">MMENSTAMKTGTATHSSLRSKNDNPTSVNVSVLYRCEKGCNFKLDITQKSGYTVPSSRRCARSHERLYLRRNGILHHSAVRHVTNCKNRPAGAFDIAYSHPDSVDRSFTKFSPLYCAAMTDDAQKFPAISWSMEENWVVAHGVSLRCNNDARPVTDYRS</sequence>
<feature type="region of interest" description="Disordered" evidence="1">
    <location>
        <begin position="1"/>
        <end position="24"/>
    </location>
</feature>
<gene>
    <name evidence="2" type="ORF">ASEP1449_LOCUS6944</name>
</gene>